<evidence type="ECO:0000313" key="2">
    <source>
        <dbReference type="Proteomes" id="UP000465301"/>
    </source>
</evidence>
<proteinExistence type="predicted"/>
<dbReference type="AlphaFoldDB" id="A0A7I9ZDI9"/>
<sequence>MSGLCRMTGLNDRYFNESFACDAIFSALIDQTVAEMAVSISAGVVPGGTTQ</sequence>
<protein>
    <submittedName>
        <fullName evidence="1">Uncharacterized protein</fullName>
    </submittedName>
</protein>
<dbReference type="Proteomes" id="UP000465301">
    <property type="component" value="Unassembled WGS sequence"/>
</dbReference>
<keyword evidence="2" id="KW-1185">Reference proteome</keyword>
<gene>
    <name evidence="1" type="ORF">MTIM_49630</name>
</gene>
<dbReference type="EMBL" id="BLLA01000001">
    <property type="protein sequence ID" value="GFG99084.1"/>
    <property type="molecule type" value="Genomic_DNA"/>
</dbReference>
<name>A0A7I9ZDI9_9MYCO</name>
<accession>A0A7I9ZDI9</accession>
<organism evidence="1 2">
    <name type="scientific">Mycobacterium timonense</name>
    <dbReference type="NCBI Taxonomy" id="701043"/>
    <lineage>
        <taxon>Bacteria</taxon>
        <taxon>Bacillati</taxon>
        <taxon>Actinomycetota</taxon>
        <taxon>Actinomycetes</taxon>
        <taxon>Mycobacteriales</taxon>
        <taxon>Mycobacteriaceae</taxon>
        <taxon>Mycobacterium</taxon>
        <taxon>Mycobacterium avium complex (MAC)</taxon>
    </lineage>
</organism>
<reference evidence="1 2" key="1">
    <citation type="journal article" date="2019" name="Emerg. Microbes Infect.">
        <title>Comprehensive subspecies identification of 175 nontuberculous mycobacteria species based on 7547 genomic profiles.</title>
        <authorList>
            <person name="Matsumoto Y."/>
            <person name="Kinjo T."/>
            <person name="Motooka D."/>
            <person name="Nabeya D."/>
            <person name="Jung N."/>
            <person name="Uechi K."/>
            <person name="Horii T."/>
            <person name="Iida T."/>
            <person name="Fujita J."/>
            <person name="Nakamura S."/>
        </authorList>
    </citation>
    <scope>NUCLEOTIDE SEQUENCE [LARGE SCALE GENOMIC DNA]</scope>
    <source>
        <strain evidence="1 2">JCM 30726</strain>
    </source>
</reference>
<comment type="caution">
    <text evidence="1">The sequence shown here is derived from an EMBL/GenBank/DDBJ whole genome shotgun (WGS) entry which is preliminary data.</text>
</comment>
<evidence type="ECO:0000313" key="1">
    <source>
        <dbReference type="EMBL" id="GFG99084.1"/>
    </source>
</evidence>